<feature type="region of interest" description="Disordered" evidence="1">
    <location>
        <begin position="1"/>
        <end position="33"/>
    </location>
</feature>
<evidence type="ECO:0000313" key="2">
    <source>
        <dbReference type="EMBL" id="TWU17934.1"/>
    </source>
</evidence>
<dbReference type="Proteomes" id="UP000319908">
    <property type="component" value="Unassembled WGS sequence"/>
</dbReference>
<evidence type="ECO:0000256" key="1">
    <source>
        <dbReference type="SAM" id="MobiDB-lite"/>
    </source>
</evidence>
<gene>
    <name evidence="2" type="ORF">Poly21_00860</name>
</gene>
<dbReference type="SUPFAM" id="SSF48452">
    <property type="entry name" value="TPR-like"/>
    <property type="match status" value="1"/>
</dbReference>
<keyword evidence="3" id="KW-1185">Reference proteome</keyword>
<sequence>MTKPDSTTANSSVAKCDGTHQSDPRHEPAKGSLPWSKKLAERFGLDFGEELNQWWDEQCTHSPGPGEFRYPVLPQTLLATVPDPIWPPLMPPNFLPLLGNGAGDWLCVRLLDPDIAALTGRSTDICQWYHGGGDWLPWGDQLSEALLFDWLLNSLPQSDCRHAEPASESFDGGDEQPHDHDVRPATVAWREHAWGRWVIDRLPTLANIDWVAASDPRHLATDLLNQQLCEIPVRCQLVIDSLASALSCRLTPKIAHDLGLTWNDWMRWCFDLRSMPSEVSSRLQASLGLSSTDFDPAQQRWDDVVTHAAAVCQKRPDLSWGHDLLGYAQWSRGDMQDAERAFSNAVRCSVFSDQSVRLRTHWATANDGISKFSARFLAEMSASSHCGDSFEPQVQDQLGLLPAVIDRACLLEFLGPSSAEDSSSVRQRYSQMLVDEASVASSPATSARLLYAAGWDLGAEPMRRYGELLDRYMAACQAAGWSRHERLASVHRDGLKARYNL</sequence>
<protein>
    <submittedName>
        <fullName evidence="2">Uncharacterized protein</fullName>
    </submittedName>
</protein>
<feature type="compositionally biased region" description="Polar residues" evidence="1">
    <location>
        <begin position="1"/>
        <end position="13"/>
    </location>
</feature>
<dbReference type="EMBL" id="SJPU01000001">
    <property type="protein sequence ID" value="TWU17934.1"/>
    <property type="molecule type" value="Genomic_DNA"/>
</dbReference>
<proteinExistence type="predicted"/>
<dbReference type="AlphaFoldDB" id="A0A5C6C3R3"/>
<comment type="caution">
    <text evidence="2">The sequence shown here is derived from an EMBL/GenBank/DDBJ whole genome shotgun (WGS) entry which is preliminary data.</text>
</comment>
<reference evidence="2 3" key="1">
    <citation type="journal article" date="2020" name="Antonie Van Leeuwenhoek">
        <title>Rhodopirellula heiligendammensis sp. nov., Rhodopirellula pilleata sp. nov., and Rhodopirellula solitaria sp. nov. isolated from natural or artificial marine surfaces in Northern Germany and California, USA, and emended description of the genus Rhodopirellula.</title>
        <authorList>
            <person name="Kallscheuer N."/>
            <person name="Wiegand S."/>
            <person name="Jogler M."/>
            <person name="Boedeker C."/>
            <person name="Peeters S.H."/>
            <person name="Rast P."/>
            <person name="Heuer A."/>
            <person name="Jetten M.S.M."/>
            <person name="Rohde M."/>
            <person name="Jogler C."/>
        </authorList>
    </citation>
    <scope>NUCLEOTIDE SEQUENCE [LARGE SCALE GENOMIC DNA]</scope>
    <source>
        <strain evidence="2 3">Poly21</strain>
    </source>
</reference>
<evidence type="ECO:0000313" key="3">
    <source>
        <dbReference type="Proteomes" id="UP000319908"/>
    </source>
</evidence>
<name>A0A5C6C3R3_9BACT</name>
<dbReference type="OrthoDB" id="276926at2"/>
<dbReference type="RefSeq" id="WP_146404892.1">
    <property type="nucleotide sequence ID" value="NZ_SJPU01000001.1"/>
</dbReference>
<feature type="compositionally biased region" description="Basic and acidic residues" evidence="1">
    <location>
        <begin position="17"/>
        <end position="29"/>
    </location>
</feature>
<organism evidence="2 3">
    <name type="scientific">Allorhodopirellula heiligendammensis</name>
    <dbReference type="NCBI Taxonomy" id="2714739"/>
    <lineage>
        <taxon>Bacteria</taxon>
        <taxon>Pseudomonadati</taxon>
        <taxon>Planctomycetota</taxon>
        <taxon>Planctomycetia</taxon>
        <taxon>Pirellulales</taxon>
        <taxon>Pirellulaceae</taxon>
        <taxon>Allorhodopirellula</taxon>
    </lineage>
</organism>
<dbReference type="InterPro" id="IPR011990">
    <property type="entry name" value="TPR-like_helical_dom_sf"/>
</dbReference>
<accession>A0A5C6C3R3</accession>